<dbReference type="EMBL" id="VTWS01000013">
    <property type="protein sequence ID" value="KAA9341174.1"/>
    <property type="molecule type" value="Genomic_DNA"/>
</dbReference>
<dbReference type="AlphaFoldDB" id="A0A5N1J5U4"/>
<dbReference type="Proteomes" id="UP000326344">
    <property type="component" value="Unassembled WGS sequence"/>
</dbReference>
<evidence type="ECO:0000256" key="1">
    <source>
        <dbReference type="SAM" id="SignalP"/>
    </source>
</evidence>
<keyword evidence="3" id="KW-1185">Reference proteome</keyword>
<protein>
    <recommendedName>
        <fullName evidence="4">Conjugative transposon protein TraO</fullName>
    </recommendedName>
</protein>
<feature type="signal peptide" evidence="1">
    <location>
        <begin position="1"/>
        <end position="20"/>
    </location>
</feature>
<reference evidence="2 3" key="1">
    <citation type="submission" date="2019-09" db="EMBL/GenBank/DDBJ databases">
        <title>Genome Sequence of Larkinella sp MA1.</title>
        <authorList>
            <person name="Srinivasan S."/>
        </authorList>
    </citation>
    <scope>NUCLEOTIDE SEQUENCE [LARGE SCALE GENOMIC DNA]</scope>
    <source>
        <strain evidence="2 3">MA1</strain>
    </source>
</reference>
<dbReference type="Pfam" id="PF10626">
    <property type="entry name" value="TraO"/>
    <property type="match status" value="1"/>
</dbReference>
<organism evidence="2 3">
    <name type="scientific">Larkinella humicola</name>
    <dbReference type="NCBI Taxonomy" id="2607654"/>
    <lineage>
        <taxon>Bacteria</taxon>
        <taxon>Pseudomonadati</taxon>
        <taxon>Bacteroidota</taxon>
        <taxon>Cytophagia</taxon>
        <taxon>Cytophagales</taxon>
        <taxon>Spirosomataceae</taxon>
        <taxon>Larkinella</taxon>
    </lineage>
</organism>
<name>A0A5N1J5U4_9BACT</name>
<evidence type="ECO:0008006" key="4">
    <source>
        <dbReference type="Google" id="ProtNLM"/>
    </source>
</evidence>
<accession>A0A5N1J5U4</accession>
<evidence type="ECO:0000313" key="3">
    <source>
        <dbReference type="Proteomes" id="UP000326344"/>
    </source>
</evidence>
<evidence type="ECO:0000313" key="2">
    <source>
        <dbReference type="EMBL" id="KAA9341174.1"/>
    </source>
</evidence>
<comment type="caution">
    <text evidence="2">The sequence shown here is derived from an EMBL/GenBank/DDBJ whole genome shotgun (WGS) entry which is preliminary data.</text>
</comment>
<proteinExistence type="predicted"/>
<keyword evidence="1" id="KW-0732">Signal</keyword>
<feature type="chain" id="PRO_5024894299" description="Conjugative transposon protein TraO" evidence="1">
    <location>
        <begin position="21"/>
        <end position="195"/>
    </location>
</feature>
<sequence length="195" mass="21338">MINHLVFALLIVCLSVGAKAQLHQAGQTAVEVSGGALDGFRLPRQDNFGYFAGVAFSKYHSRYLYWKAGMQLNQKNYAYDATRIPLQQWLGTAEIYTRILGRVSQSLIINAGIGAAGGYESVNSDRRSVEGAQIGNRSKWVVGPTAAIEAEYLLTGNLILIARAKEHYLFRSSVANTRFNAGVGIKIILPSKDDE</sequence>
<gene>
    <name evidence="2" type="ORF">F0P93_30535</name>
</gene>
<dbReference type="InterPro" id="IPR018899">
    <property type="entry name" value="Conjug_transposon_Tra0"/>
</dbReference>